<dbReference type="InterPro" id="IPR050767">
    <property type="entry name" value="Sel1_AlgK"/>
</dbReference>
<dbReference type="KEGG" id="ccam:M5D45_18550"/>
<gene>
    <name evidence="2" type="ORF">FGG12_18160</name>
    <name evidence="3" type="ORF">M5D45_18550</name>
</gene>
<dbReference type="Proteomes" id="UP000318943">
    <property type="component" value="Unassembled WGS sequence"/>
</dbReference>
<dbReference type="Pfam" id="PF08238">
    <property type="entry name" value="Sel1"/>
    <property type="match status" value="4"/>
</dbReference>
<dbReference type="RefSeq" id="WP_144199779.1">
    <property type="nucleotide sequence ID" value="NZ_CP097331.1"/>
</dbReference>
<feature type="region of interest" description="Disordered" evidence="1">
    <location>
        <begin position="246"/>
        <end position="271"/>
    </location>
</feature>
<name>A0AAE9I3R2_9BURK</name>
<evidence type="ECO:0000256" key="1">
    <source>
        <dbReference type="SAM" id="MobiDB-lite"/>
    </source>
</evidence>
<evidence type="ECO:0000313" key="5">
    <source>
        <dbReference type="Proteomes" id="UP001056132"/>
    </source>
</evidence>
<dbReference type="SUPFAM" id="SSF81901">
    <property type="entry name" value="HCP-like"/>
    <property type="match status" value="1"/>
</dbReference>
<sequence length="271" mass="28600">MDTLPFRVASALELGQLAPDALRHVLAGPPGPALRWLGAAAVGGQLDAQMTLGQWFLAGRGVPPDAARAHYWFKRAALCGHAGAANLVGRCYENGWGTPADARAATHWFHTAALRGSDWGMYNFATSLALGRGIAASRAAAFTWFERAAARGHAKSLNVVGGFYEDGWHVARNLACAADHYRRAAAGGDFRGCFNHARMLALGGHETPARAWVRRAAVTAHAPFVEKMLHWLRAAPQPALRALADAVQGAQGAQTHQGAPAVPLSSPGSPP</sequence>
<reference evidence="3" key="2">
    <citation type="journal article" date="2022" name="Microbiol. Resour. Announc.">
        <title>Genome Sequence of Cupriavidus campinensis Strain G5, a Member of a Bacterial Consortium Capable of Polyethylene Degradation.</title>
        <authorList>
            <person name="Schneider B."/>
            <person name="Pfeiffer F."/>
            <person name="Dyall-Smith M."/>
            <person name="Kunte H.J."/>
        </authorList>
    </citation>
    <scope>NUCLEOTIDE SEQUENCE</scope>
    <source>
        <strain evidence="3">G5</strain>
    </source>
</reference>
<dbReference type="Proteomes" id="UP001056132">
    <property type="component" value="Chromosome 2"/>
</dbReference>
<dbReference type="PANTHER" id="PTHR11102:SF160">
    <property type="entry name" value="ERAD-ASSOCIATED E3 UBIQUITIN-PROTEIN LIGASE COMPONENT HRD3"/>
    <property type="match status" value="1"/>
</dbReference>
<feature type="compositionally biased region" description="Low complexity" evidence="1">
    <location>
        <begin position="246"/>
        <end position="261"/>
    </location>
</feature>
<dbReference type="EMBL" id="VCIZ01000011">
    <property type="protein sequence ID" value="TSP11161.1"/>
    <property type="molecule type" value="Genomic_DNA"/>
</dbReference>
<organism evidence="3 5">
    <name type="scientific">Cupriavidus campinensis</name>
    <dbReference type="NCBI Taxonomy" id="151783"/>
    <lineage>
        <taxon>Bacteria</taxon>
        <taxon>Pseudomonadati</taxon>
        <taxon>Pseudomonadota</taxon>
        <taxon>Betaproteobacteria</taxon>
        <taxon>Burkholderiales</taxon>
        <taxon>Burkholderiaceae</taxon>
        <taxon>Cupriavidus</taxon>
    </lineage>
</organism>
<proteinExistence type="predicted"/>
<dbReference type="PANTHER" id="PTHR11102">
    <property type="entry name" value="SEL-1-LIKE PROTEIN"/>
    <property type="match status" value="1"/>
</dbReference>
<dbReference type="AlphaFoldDB" id="A0AAE9I3R2"/>
<dbReference type="EMBL" id="CP097331">
    <property type="protein sequence ID" value="URF07218.1"/>
    <property type="molecule type" value="Genomic_DNA"/>
</dbReference>
<dbReference type="Gene3D" id="1.25.40.10">
    <property type="entry name" value="Tetratricopeptide repeat domain"/>
    <property type="match status" value="1"/>
</dbReference>
<evidence type="ECO:0000313" key="4">
    <source>
        <dbReference type="Proteomes" id="UP000318943"/>
    </source>
</evidence>
<reference evidence="3" key="3">
    <citation type="submission" date="2022-05" db="EMBL/GenBank/DDBJ databases">
        <authorList>
            <person name="Kunte H.-J."/>
        </authorList>
    </citation>
    <scope>NUCLEOTIDE SEQUENCE</scope>
    <source>
        <strain evidence="3">G5</strain>
    </source>
</reference>
<evidence type="ECO:0000313" key="3">
    <source>
        <dbReference type="EMBL" id="URF07218.1"/>
    </source>
</evidence>
<reference evidence="2 4" key="1">
    <citation type="submission" date="2019-05" db="EMBL/GenBank/DDBJ databases">
        <title>Whole genome sequence analysis of Cupriavidus campinensis S14E4C strain.</title>
        <authorList>
            <person name="Abbaszade G."/>
            <person name="Szabo A."/>
            <person name="Toumi M."/>
            <person name="Toth E."/>
        </authorList>
    </citation>
    <scope>NUCLEOTIDE SEQUENCE [LARGE SCALE GENOMIC DNA]</scope>
    <source>
        <strain evidence="2 4">S14E4C</strain>
    </source>
</reference>
<evidence type="ECO:0000313" key="2">
    <source>
        <dbReference type="EMBL" id="TSP11161.1"/>
    </source>
</evidence>
<dbReference type="InterPro" id="IPR006597">
    <property type="entry name" value="Sel1-like"/>
</dbReference>
<keyword evidence="4" id="KW-1185">Reference proteome</keyword>
<dbReference type="SMART" id="SM00671">
    <property type="entry name" value="SEL1"/>
    <property type="match status" value="4"/>
</dbReference>
<protein>
    <submittedName>
        <fullName evidence="3">Sel1 repeat family protein</fullName>
    </submittedName>
</protein>
<dbReference type="InterPro" id="IPR011990">
    <property type="entry name" value="TPR-like_helical_dom_sf"/>
</dbReference>
<accession>A0AAE9I3R2</accession>